<sequence length="79" mass="8598">MPAKSVTVVTFEEDDAAVDAAEGDADAPVAGDEDVFVEEHPKRSSDAITITKISVIILLSFIFFSFYCFIPGLLQNQPF</sequence>
<keyword evidence="1" id="KW-1133">Transmembrane helix</keyword>
<evidence type="ECO:0000256" key="1">
    <source>
        <dbReference type="SAM" id="Phobius"/>
    </source>
</evidence>
<dbReference type="AlphaFoldDB" id="A0A2U3JWU1"/>
<protein>
    <submittedName>
        <fullName evidence="2">Uncharacterized protein</fullName>
    </submittedName>
</protein>
<name>A0A2U3JWU1_9FIRM</name>
<keyword evidence="1" id="KW-0812">Transmembrane</keyword>
<reference evidence="3" key="1">
    <citation type="submission" date="2018-02" db="EMBL/GenBank/DDBJ databases">
        <authorList>
            <person name="Hausmann B."/>
        </authorList>
    </citation>
    <scope>NUCLEOTIDE SEQUENCE [LARGE SCALE GENOMIC DNA]</scope>
    <source>
        <strain evidence="3">Peat soil MAG SbF1</strain>
    </source>
</reference>
<organism evidence="2 3">
    <name type="scientific">Candidatus Desulfosporosinus infrequens</name>
    <dbReference type="NCBI Taxonomy" id="2043169"/>
    <lineage>
        <taxon>Bacteria</taxon>
        <taxon>Bacillati</taxon>
        <taxon>Bacillota</taxon>
        <taxon>Clostridia</taxon>
        <taxon>Eubacteriales</taxon>
        <taxon>Desulfitobacteriaceae</taxon>
        <taxon>Desulfosporosinus</taxon>
    </lineage>
</organism>
<evidence type="ECO:0000313" key="3">
    <source>
        <dbReference type="Proteomes" id="UP000238916"/>
    </source>
</evidence>
<evidence type="ECO:0000313" key="2">
    <source>
        <dbReference type="EMBL" id="SPF31904.1"/>
    </source>
</evidence>
<proteinExistence type="predicted"/>
<dbReference type="Proteomes" id="UP000238916">
    <property type="component" value="Unassembled WGS sequence"/>
</dbReference>
<gene>
    <name evidence="2" type="ORF">SBF1_110030</name>
</gene>
<dbReference type="EMBL" id="OMOF01000013">
    <property type="protein sequence ID" value="SPF31904.1"/>
    <property type="molecule type" value="Genomic_DNA"/>
</dbReference>
<keyword evidence="1" id="KW-0472">Membrane</keyword>
<feature type="transmembrane region" description="Helical" evidence="1">
    <location>
        <begin position="53"/>
        <end position="74"/>
    </location>
</feature>
<accession>A0A2U3JWU1</accession>